<dbReference type="PROSITE" id="PS50075">
    <property type="entry name" value="CARRIER"/>
    <property type="match status" value="2"/>
</dbReference>
<sequence>MLSHSDRAKIWDWNSDVPRVNNVCVHELIENAVWANPDVTALDSWDGRLAYKELDHASSCLATWLRKEGLGRGIIVPLLFEKSAYATVALLGVMKAGAAFVQLDVIVPEARLKDIMSQMDPPLLLTSMSKLELAERLGIARTAVVCEGAQTLQTWADVTFRWLDNDPSDSLYIIFTSGTTGKPKGAIISHANLTSSSKTALPYLGISSKTRWFDFCSYAFDASIFHVLLTLIAGGCVCVPSEADRLERPEAALTAMAATTTLVTPAVARMLDPLRTPTLETIMIAGESLGLAIMTKWTKHIAVFNLYGPCECTALCTAMKYEKGTTVDKISIGRGIGCATWIVDSEMDELVPIGAVGELVIQGPNVGCGYLKHSTRNAEAFICNATWLSNGRDGPEGEQSRGYMTGDLDTQRKIRGQRFDLAEVENCAHVILGGDIEVVAEVCTAADAPGTNILVIFVKPSDRNQAPKQIAEACNGVLIMSADQEIRDIGLRLKTSISKVMPAYIVPAMVVKLSRTPLLFPSMKLDRTALRLSIGQMSRAEIFEYENGQPSVPMTPTTDTQRLLQNVWAVTLSMQAASIGLNDHFFRLGGDSVSAIQLISAAKTQGIHMKMANILRNPVLSDMALTVETAPAGDATDSVVAPFSLLHGLEIETAINGVARCCNVAEAQIEDVYPCTPLQEGMMALSMKKLGSQVACTIYGLPKNIDFVRLRAAWITTARANRITRTRIVHLGKVGLVQVVLSDDPPLDTASKLQDYLSSHSNENFCLGSALSSFACIGEGTDESKYIVRKMHHAICDGWQDHVLLEQLTRAYHEKQLPKETRFNNFVRYVLNQNNKEASAFWRDQLSGAPPATFPVKRLATYTPWASASRKHLVRLPSSQSDCDFTLSTSIRLAWALILGEYMQSGDVIFGTTLTGRNAPVTGIEKITGPVIATVPLRIRLNYQDTVNCAMQKIQEQAIAMLPYEQTGLQNIRRLGPDIADICDFQTLVVVQPPVMPSEGAILQKCDKQPDAGFAFGSFGLVLECTISNDRKQVTVNADVDADMLDPEQVEHILRQFGHVLSQLCQHPNRQLTDIVVISPEDVAEVCRWNAKMPSAVDRTLHDLFQDQCRAHPMAPAICTSLEGLSYAELDDLSSRLARLLQRLGIGREMVIPLFVGNSCLSAVAILGVLKSGGTCACLDLGQPKQRLYHILREVDAKIALIVGSESQLLIEAGIDYIPLTRSWLEDLPRPANSEWPRDSTSAAFLIFTSGSTKAPKGIVVEHGALASGVLSFVTFCGLGLGCRMLQFASSVFDAFIHEHLTALLAGGCICVPSEHEKWNAMAEFASKTKPNFAIMTSTALRSIGTIPSMQLIAIGGEPIDPDVVNLLKSSARLVNGKRYRLGYLRVANIFEAYGPAECCICASGFVDTSGQRPMATIGYALGSLFWIVKADDPTKLAPIGVIGELLIEGPVLARGYLNDSVQTASAFIEAPQWLREFRPGSKGRLFRSGDLAKYNPDGSFVSVGRKDTQVKLRGCRIELGEIEYHLSKQLDGMVVAAEVVHIKDQDASRLIAFVSTDHGVNVTSQDLILSPEHRLIHAEVVLHELANMLPAYMMPSVLLPVRCIPKSASDKTDRKVLRQAAAELTVKDLMEYSFHDPVKKRNPESFEEHLMSSLWAEVLRLSLEKIGSNSNFFDLGGDSVVAMRLVSAARSKNRLLTVQMIFKLPLLCDLAQEWMQVTEEQKHKQTWSPYSLLGVSDTFNFLTENISNPFPIDTDNIIDVIPATFHQSWEIQDRSPCMVFEFEDAVDLDQLLQSWGQVVEKHEILRTVLIPYHDSHLQVVLKKLAYGVEIHSTEEKCQTLIERHYKANPPAPGTAPYNILILKNKNRTTLSLRISHALYDGWSIGEIWKDWGAAFAGSMINERLQFRSFLYATTKAGQNGSYDYWRNLLAGAVPTCFREKLANGSVGGIEERRVEAERVVALNSKPENCTMATFIKASWALTLARRLSTLDVVMMQLTSGRRPGQGNGEDAAGPCMSYFPVRVTIQAHWRALDICQFIQNQDVESMPFENVQLPELISNCTDWSLDLSQSLGNIVFHESDEWINCLTIQNKQYPVTSYVELYTPKSVDLYTKLVGDTLEIEIFSASSFLGQQGLDVVADDFCAAASHLSKGQHVLCSDFLNG</sequence>
<dbReference type="FunFam" id="3.30.300.30:FF:000015">
    <property type="entry name" value="Nonribosomal peptide synthase SidD"/>
    <property type="match status" value="2"/>
</dbReference>
<keyword evidence="2" id="KW-0597">Phosphoprotein</keyword>
<dbReference type="OrthoDB" id="416786at2759"/>
<protein>
    <recommendedName>
        <fullName evidence="4">Carrier domain-containing protein</fullName>
    </recommendedName>
</protein>
<dbReference type="InterPro" id="IPR020845">
    <property type="entry name" value="AMP-binding_CS"/>
</dbReference>
<feature type="domain" description="Carrier" evidence="4">
    <location>
        <begin position="555"/>
        <end position="631"/>
    </location>
</feature>
<dbReference type="InterPro" id="IPR006162">
    <property type="entry name" value="Ppantetheine_attach_site"/>
</dbReference>
<keyword evidence="3" id="KW-0436">Ligase</keyword>
<dbReference type="Gene3D" id="3.30.559.10">
    <property type="entry name" value="Chloramphenicol acetyltransferase-like domain"/>
    <property type="match status" value="2"/>
</dbReference>
<dbReference type="InterPro" id="IPR000873">
    <property type="entry name" value="AMP-dep_synth/lig_dom"/>
</dbReference>
<dbReference type="EMBL" id="CAJPDS010000071">
    <property type="protein sequence ID" value="CAF9933961.1"/>
    <property type="molecule type" value="Genomic_DNA"/>
</dbReference>
<dbReference type="PROSITE" id="PS00455">
    <property type="entry name" value="AMP_BINDING"/>
    <property type="match status" value="1"/>
</dbReference>
<dbReference type="InterPro" id="IPR045851">
    <property type="entry name" value="AMP-bd_C_sf"/>
</dbReference>
<dbReference type="GO" id="GO:0043041">
    <property type="term" value="P:amino acid activation for nonribosomal peptide biosynthetic process"/>
    <property type="evidence" value="ECO:0007669"/>
    <property type="project" value="TreeGrafter"/>
</dbReference>
<dbReference type="CDD" id="cd05918">
    <property type="entry name" value="A_NRPS_SidN3_like"/>
    <property type="match status" value="2"/>
</dbReference>
<organism evidence="5 6">
    <name type="scientific">Heterodermia speciosa</name>
    <dbReference type="NCBI Taxonomy" id="116794"/>
    <lineage>
        <taxon>Eukaryota</taxon>
        <taxon>Fungi</taxon>
        <taxon>Dikarya</taxon>
        <taxon>Ascomycota</taxon>
        <taxon>Pezizomycotina</taxon>
        <taxon>Lecanoromycetes</taxon>
        <taxon>OSLEUM clade</taxon>
        <taxon>Lecanoromycetidae</taxon>
        <taxon>Caliciales</taxon>
        <taxon>Physciaceae</taxon>
        <taxon>Heterodermia</taxon>
    </lineage>
</organism>
<dbReference type="InterPro" id="IPR001242">
    <property type="entry name" value="Condensation_dom"/>
</dbReference>
<dbReference type="GO" id="GO:0016874">
    <property type="term" value="F:ligase activity"/>
    <property type="evidence" value="ECO:0007669"/>
    <property type="project" value="UniProtKB-KW"/>
</dbReference>
<proteinExistence type="predicted"/>
<dbReference type="InterPro" id="IPR009081">
    <property type="entry name" value="PP-bd_ACP"/>
</dbReference>
<dbReference type="Proteomes" id="UP000664521">
    <property type="component" value="Unassembled WGS sequence"/>
</dbReference>
<dbReference type="SUPFAM" id="SSF56801">
    <property type="entry name" value="Acetyl-CoA synthetase-like"/>
    <property type="match status" value="2"/>
</dbReference>
<dbReference type="InterPro" id="IPR042099">
    <property type="entry name" value="ANL_N_sf"/>
</dbReference>
<evidence type="ECO:0000259" key="4">
    <source>
        <dbReference type="PROSITE" id="PS50075"/>
    </source>
</evidence>
<comment type="caution">
    <text evidence="5">The sequence shown here is derived from an EMBL/GenBank/DDBJ whole genome shotgun (WGS) entry which is preliminary data.</text>
</comment>
<dbReference type="PANTHER" id="PTHR45527">
    <property type="entry name" value="NONRIBOSOMAL PEPTIDE SYNTHETASE"/>
    <property type="match status" value="1"/>
</dbReference>
<dbReference type="SUPFAM" id="SSF47336">
    <property type="entry name" value="ACP-like"/>
    <property type="match status" value="2"/>
</dbReference>
<dbReference type="Pfam" id="PF00668">
    <property type="entry name" value="Condensation"/>
    <property type="match status" value="2"/>
</dbReference>
<gene>
    <name evidence="5" type="ORF">HETSPECPRED_009066</name>
</gene>
<dbReference type="GO" id="GO:0005737">
    <property type="term" value="C:cytoplasm"/>
    <property type="evidence" value="ECO:0007669"/>
    <property type="project" value="TreeGrafter"/>
</dbReference>
<keyword evidence="1" id="KW-0596">Phosphopantetheine</keyword>
<dbReference type="CDD" id="cd19545">
    <property type="entry name" value="FUM14_C_NRPS-like"/>
    <property type="match status" value="1"/>
</dbReference>
<feature type="domain" description="Carrier" evidence="4">
    <location>
        <begin position="1643"/>
        <end position="1719"/>
    </location>
</feature>
<evidence type="ECO:0000313" key="5">
    <source>
        <dbReference type="EMBL" id="CAF9933961.1"/>
    </source>
</evidence>
<name>A0A8H3G0E1_9LECA</name>
<dbReference type="Gene3D" id="3.30.559.30">
    <property type="entry name" value="Nonribosomal peptide synthetase, condensation domain"/>
    <property type="match status" value="2"/>
</dbReference>
<dbReference type="Gene3D" id="3.40.50.12780">
    <property type="entry name" value="N-terminal domain of ligase-like"/>
    <property type="match status" value="2"/>
</dbReference>
<evidence type="ECO:0000256" key="2">
    <source>
        <dbReference type="ARBA" id="ARBA00022553"/>
    </source>
</evidence>
<accession>A0A8H3G0E1</accession>
<dbReference type="InterPro" id="IPR036736">
    <property type="entry name" value="ACP-like_sf"/>
</dbReference>
<dbReference type="GO" id="GO:0044550">
    <property type="term" value="P:secondary metabolite biosynthetic process"/>
    <property type="evidence" value="ECO:0007669"/>
    <property type="project" value="TreeGrafter"/>
</dbReference>
<dbReference type="SUPFAM" id="SSF52777">
    <property type="entry name" value="CoA-dependent acyltransferases"/>
    <property type="match status" value="4"/>
</dbReference>
<dbReference type="FunFam" id="3.30.559.30:FF:000003">
    <property type="entry name" value="Nonribosomal peptide synthase SidD"/>
    <property type="match status" value="1"/>
</dbReference>
<evidence type="ECO:0000313" key="6">
    <source>
        <dbReference type="Proteomes" id="UP000664521"/>
    </source>
</evidence>
<evidence type="ECO:0000256" key="3">
    <source>
        <dbReference type="ARBA" id="ARBA00022598"/>
    </source>
</evidence>
<dbReference type="Pfam" id="PF00501">
    <property type="entry name" value="AMP-binding"/>
    <property type="match status" value="2"/>
</dbReference>
<keyword evidence="6" id="KW-1185">Reference proteome</keyword>
<dbReference type="PANTHER" id="PTHR45527:SF1">
    <property type="entry name" value="FATTY ACID SYNTHASE"/>
    <property type="match status" value="1"/>
</dbReference>
<dbReference type="PROSITE" id="PS00012">
    <property type="entry name" value="PHOSPHOPANTETHEINE"/>
    <property type="match status" value="2"/>
</dbReference>
<dbReference type="GO" id="GO:0031177">
    <property type="term" value="F:phosphopantetheine binding"/>
    <property type="evidence" value="ECO:0007669"/>
    <property type="project" value="TreeGrafter"/>
</dbReference>
<reference evidence="5" key="1">
    <citation type="submission" date="2021-03" db="EMBL/GenBank/DDBJ databases">
        <authorList>
            <person name="Tagirdzhanova G."/>
        </authorList>
    </citation>
    <scope>NUCLEOTIDE SEQUENCE</scope>
</reference>
<dbReference type="Gene3D" id="1.10.1200.10">
    <property type="entry name" value="ACP-like"/>
    <property type="match status" value="2"/>
</dbReference>
<evidence type="ECO:0000256" key="1">
    <source>
        <dbReference type="ARBA" id="ARBA00022450"/>
    </source>
</evidence>
<dbReference type="Gene3D" id="3.30.300.30">
    <property type="match status" value="2"/>
</dbReference>
<dbReference type="InterPro" id="IPR023213">
    <property type="entry name" value="CAT-like_dom_sf"/>
</dbReference>
<dbReference type="Pfam" id="PF00550">
    <property type="entry name" value="PP-binding"/>
    <property type="match status" value="2"/>
</dbReference>